<dbReference type="EMBL" id="RHHS01000013">
    <property type="protein sequence ID" value="RNB59526.1"/>
    <property type="molecule type" value="Genomic_DNA"/>
</dbReference>
<sequence>MSIISPHLRQQNESLEQYKERLVMNKESYGLYWSDIAQLWLDHTGERKSDDYFRKFRKRLVKDEKQQHKQVSLKFDDVEDKIIQFQKEKYKIQDQKREYRNLIRNDARFEHLKEEIIKAVHEVAKLKPINWNQPVKATGDKEAVVLFSDWHYGIVSDNYFNKFNPDIFHERIKTLAHKTIEYGKLHDVKTLHVFNLGDIVSGNLHVSVRVQNSEDIISQVKVVSETISEVLAKLSTEFEEVKFYSVRGNHDRVTANKHDAISKESFADIVPWYVKARTCHIPNLQVIDNTFDDEMIVADVAGHTVIGVHGHKDRVSEVAQNLTVMLKMFPVAICMGHYHHNWEKEFNGIDVIVNPSLSGTDEYARDIRKVSKPAQKILIFDETGQICTYKILL</sequence>
<keyword evidence="3" id="KW-1185">Reference proteome</keyword>
<dbReference type="SUPFAM" id="SSF56300">
    <property type="entry name" value="Metallo-dependent phosphatases"/>
    <property type="match status" value="1"/>
</dbReference>
<dbReference type="GO" id="GO:0016787">
    <property type="term" value="F:hydrolase activity"/>
    <property type="evidence" value="ECO:0007669"/>
    <property type="project" value="InterPro"/>
</dbReference>
<name>A0A3M8B7V9_9BACL</name>
<accession>A0A3M8B7V9</accession>
<dbReference type="Proteomes" id="UP000268829">
    <property type="component" value="Unassembled WGS sequence"/>
</dbReference>
<dbReference type="Gene3D" id="3.60.21.10">
    <property type="match status" value="1"/>
</dbReference>
<proteinExistence type="predicted"/>
<gene>
    <name evidence="2" type="ORF">EDM57_05130</name>
</gene>
<dbReference type="RefSeq" id="WP_122903693.1">
    <property type="nucleotide sequence ID" value="NZ_RHHS01000013.1"/>
</dbReference>
<dbReference type="OrthoDB" id="1758285at2"/>
<organism evidence="2 3">
    <name type="scientific">Brevibacillus gelatini</name>
    <dbReference type="NCBI Taxonomy" id="1655277"/>
    <lineage>
        <taxon>Bacteria</taxon>
        <taxon>Bacillati</taxon>
        <taxon>Bacillota</taxon>
        <taxon>Bacilli</taxon>
        <taxon>Bacillales</taxon>
        <taxon>Paenibacillaceae</taxon>
        <taxon>Brevibacillus</taxon>
    </lineage>
</organism>
<protein>
    <recommendedName>
        <fullName evidence="1">Calcineurin-like phosphoesterase domain-containing protein</fullName>
    </recommendedName>
</protein>
<feature type="domain" description="Calcineurin-like phosphoesterase" evidence="1">
    <location>
        <begin position="144"/>
        <end position="341"/>
    </location>
</feature>
<comment type="caution">
    <text evidence="2">The sequence shown here is derived from an EMBL/GenBank/DDBJ whole genome shotgun (WGS) entry which is preliminary data.</text>
</comment>
<dbReference type="InterPro" id="IPR004843">
    <property type="entry name" value="Calcineurin-like_PHP"/>
</dbReference>
<evidence type="ECO:0000313" key="2">
    <source>
        <dbReference type="EMBL" id="RNB59526.1"/>
    </source>
</evidence>
<evidence type="ECO:0000259" key="1">
    <source>
        <dbReference type="Pfam" id="PF00149"/>
    </source>
</evidence>
<dbReference type="Pfam" id="PF00149">
    <property type="entry name" value="Metallophos"/>
    <property type="match status" value="1"/>
</dbReference>
<evidence type="ECO:0000313" key="3">
    <source>
        <dbReference type="Proteomes" id="UP000268829"/>
    </source>
</evidence>
<dbReference type="AlphaFoldDB" id="A0A3M8B7V9"/>
<reference evidence="2 3" key="1">
    <citation type="submission" date="2018-10" db="EMBL/GenBank/DDBJ databases">
        <title>Phylogenomics of Brevibacillus.</title>
        <authorList>
            <person name="Dunlap C."/>
        </authorList>
    </citation>
    <scope>NUCLEOTIDE SEQUENCE [LARGE SCALE GENOMIC DNA]</scope>
    <source>
        <strain evidence="2 3">DSM 100115</strain>
    </source>
</reference>
<dbReference type="InterPro" id="IPR029052">
    <property type="entry name" value="Metallo-depent_PP-like"/>
</dbReference>